<reference evidence="3" key="3">
    <citation type="submission" date="2020-12" db="UniProtKB">
        <authorList>
            <consortium name="EnsemblPlants"/>
        </authorList>
    </citation>
    <scope>IDENTIFICATION</scope>
</reference>
<sequence length="348" mass="40356">MAHSSQFESFGPLSVSRRERRVLEGGPISEERFLQLQSEVYRLRKEANARDEEHKLLLAKLSRAEDAAKRNIRDCFQRSLEPSKMKTNIIAAVNHTFYTDQRVRELDDKLRDKQREFDKVNEYNKQCKADITSLKTRLDIMSRHARRTTHVVTPRDLSSASSGYYEKGAKELRKELQNLQTENLNLQFQLSNLSQRPLSRKAESRSSQSMQDVSCQAENGDLEEYVLKQNMQSAQEASVQMIETWQQLENLQNLYDNSMAELQSLTANDEKLLGKLRDARLELNEERKKSMRLEISVKNLSQEVDIAKQTEILLQQARQQNLQLETENAELISSALRSPVRSRPNKVD</sequence>
<feature type="coiled-coil region" evidence="1">
    <location>
        <begin position="169"/>
        <end position="196"/>
    </location>
</feature>
<evidence type="ECO:0000256" key="1">
    <source>
        <dbReference type="SAM" id="Coils"/>
    </source>
</evidence>
<evidence type="ECO:0000313" key="3">
    <source>
        <dbReference type="EnsemblPlants" id="Pp3c27_7350V3.1"/>
    </source>
</evidence>
<dbReference type="AlphaFoldDB" id="A0A2K1IB25"/>
<dbReference type="PANTHER" id="PTHR14240">
    <property type="entry name" value="RETINITIS PIGMENTOSA GTPASE REGULATOR-INTERACTING PROTEIN"/>
    <property type="match status" value="1"/>
</dbReference>
<dbReference type="EnsemblPlants" id="Pp3c27_7350V3.2">
    <property type="protein sequence ID" value="Pp3c27_7350V3.2"/>
    <property type="gene ID" value="Pp3c27_7350"/>
</dbReference>
<name>A0A2K1IB25_PHYPA</name>
<dbReference type="Gramene" id="Pp3c27_7350V3.1">
    <property type="protein sequence ID" value="Pp3c27_7350V3.1"/>
    <property type="gene ID" value="Pp3c27_7350"/>
</dbReference>
<dbReference type="EnsemblPlants" id="Pp3c27_7350V3.1">
    <property type="protein sequence ID" value="Pp3c27_7350V3.1"/>
    <property type="gene ID" value="Pp3c27_7350"/>
</dbReference>
<gene>
    <name evidence="3" type="primary">LOC112278429</name>
    <name evidence="2" type="ORF">PHYPA_031042</name>
</gene>
<dbReference type="Proteomes" id="UP000006727">
    <property type="component" value="Chromosome 27"/>
</dbReference>
<organism evidence="2">
    <name type="scientific">Physcomitrium patens</name>
    <name type="common">Spreading-leaved earth moss</name>
    <name type="synonym">Physcomitrella patens</name>
    <dbReference type="NCBI Taxonomy" id="3218"/>
    <lineage>
        <taxon>Eukaryota</taxon>
        <taxon>Viridiplantae</taxon>
        <taxon>Streptophyta</taxon>
        <taxon>Embryophyta</taxon>
        <taxon>Bryophyta</taxon>
        <taxon>Bryophytina</taxon>
        <taxon>Bryopsida</taxon>
        <taxon>Funariidae</taxon>
        <taxon>Funariales</taxon>
        <taxon>Funariaceae</taxon>
        <taxon>Physcomitrium</taxon>
    </lineage>
</organism>
<protein>
    <submittedName>
        <fullName evidence="2 3">Uncharacterized protein</fullName>
    </submittedName>
</protein>
<proteinExistence type="predicted"/>
<keyword evidence="1" id="KW-0175">Coiled coil</keyword>
<evidence type="ECO:0000313" key="2">
    <source>
        <dbReference type="EMBL" id="PNR26467.1"/>
    </source>
</evidence>
<dbReference type="InterPro" id="IPR031139">
    <property type="entry name" value="RPGRIP1_fam"/>
</dbReference>
<dbReference type="Gramene" id="Pp3c27_7350V3.2">
    <property type="protein sequence ID" value="Pp3c27_7350V3.2"/>
    <property type="gene ID" value="Pp3c27_7350"/>
</dbReference>
<reference evidence="2 4" key="2">
    <citation type="journal article" date="2018" name="Plant J.">
        <title>The Physcomitrella patens chromosome-scale assembly reveals moss genome structure and evolution.</title>
        <authorList>
            <person name="Lang D."/>
            <person name="Ullrich K.K."/>
            <person name="Murat F."/>
            <person name="Fuchs J."/>
            <person name="Jenkins J."/>
            <person name="Haas F.B."/>
            <person name="Piednoel M."/>
            <person name="Gundlach H."/>
            <person name="Van Bel M."/>
            <person name="Meyberg R."/>
            <person name="Vives C."/>
            <person name="Morata J."/>
            <person name="Symeonidi A."/>
            <person name="Hiss M."/>
            <person name="Muchero W."/>
            <person name="Kamisugi Y."/>
            <person name="Saleh O."/>
            <person name="Blanc G."/>
            <person name="Decker E.L."/>
            <person name="van Gessel N."/>
            <person name="Grimwood J."/>
            <person name="Hayes R.D."/>
            <person name="Graham S.W."/>
            <person name="Gunter L.E."/>
            <person name="McDaniel S.F."/>
            <person name="Hoernstein S.N.W."/>
            <person name="Larsson A."/>
            <person name="Li F.W."/>
            <person name="Perroud P.F."/>
            <person name="Phillips J."/>
            <person name="Ranjan P."/>
            <person name="Rokshar D.S."/>
            <person name="Rothfels C.J."/>
            <person name="Schneider L."/>
            <person name="Shu S."/>
            <person name="Stevenson D.W."/>
            <person name="Thummler F."/>
            <person name="Tillich M."/>
            <person name="Villarreal Aguilar J.C."/>
            <person name="Widiez T."/>
            <person name="Wong G.K."/>
            <person name="Wymore A."/>
            <person name="Zhang Y."/>
            <person name="Zimmer A.D."/>
            <person name="Quatrano R.S."/>
            <person name="Mayer K.F.X."/>
            <person name="Goodstein D."/>
            <person name="Casacuberta J.M."/>
            <person name="Vandepoele K."/>
            <person name="Reski R."/>
            <person name="Cuming A.C."/>
            <person name="Tuskan G.A."/>
            <person name="Maumus F."/>
            <person name="Salse J."/>
            <person name="Schmutz J."/>
            <person name="Rensing S.A."/>
        </authorList>
    </citation>
    <scope>NUCLEOTIDE SEQUENCE [LARGE SCALE GENOMIC DNA]</scope>
    <source>
        <strain evidence="3 4">cv. Gransden 2004</strain>
    </source>
</reference>
<dbReference type="STRING" id="3218.A0A2K1IB25"/>
<reference evidence="2 4" key="1">
    <citation type="journal article" date="2008" name="Science">
        <title>The Physcomitrella genome reveals evolutionary insights into the conquest of land by plants.</title>
        <authorList>
            <person name="Rensing S."/>
            <person name="Lang D."/>
            <person name="Zimmer A."/>
            <person name="Terry A."/>
            <person name="Salamov A."/>
            <person name="Shapiro H."/>
            <person name="Nishiyama T."/>
            <person name="Perroud P.-F."/>
            <person name="Lindquist E."/>
            <person name="Kamisugi Y."/>
            <person name="Tanahashi T."/>
            <person name="Sakakibara K."/>
            <person name="Fujita T."/>
            <person name="Oishi K."/>
            <person name="Shin-I T."/>
            <person name="Kuroki Y."/>
            <person name="Toyoda A."/>
            <person name="Suzuki Y."/>
            <person name="Hashimoto A."/>
            <person name="Yamaguchi K."/>
            <person name="Sugano A."/>
            <person name="Kohara Y."/>
            <person name="Fujiyama A."/>
            <person name="Anterola A."/>
            <person name="Aoki S."/>
            <person name="Ashton N."/>
            <person name="Barbazuk W.B."/>
            <person name="Barker E."/>
            <person name="Bennetzen J."/>
            <person name="Bezanilla M."/>
            <person name="Blankenship R."/>
            <person name="Cho S.H."/>
            <person name="Dutcher S."/>
            <person name="Estelle M."/>
            <person name="Fawcett J.A."/>
            <person name="Gundlach H."/>
            <person name="Hanada K."/>
            <person name="Heyl A."/>
            <person name="Hicks K.A."/>
            <person name="Hugh J."/>
            <person name="Lohr M."/>
            <person name="Mayer K."/>
            <person name="Melkozernov A."/>
            <person name="Murata T."/>
            <person name="Nelson D."/>
            <person name="Pils B."/>
            <person name="Prigge M."/>
            <person name="Reiss B."/>
            <person name="Renner T."/>
            <person name="Rombauts S."/>
            <person name="Rushton P."/>
            <person name="Sanderfoot A."/>
            <person name="Schween G."/>
            <person name="Shiu S.-H."/>
            <person name="Stueber K."/>
            <person name="Theodoulou F.L."/>
            <person name="Tu H."/>
            <person name="Van de Peer Y."/>
            <person name="Verrier P.J."/>
            <person name="Waters E."/>
            <person name="Wood A."/>
            <person name="Yang L."/>
            <person name="Cove D."/>
            <person name="Cuming A."/>
            <person name="Hasebe M."/>
            <person name="Lucas S."/>
            <person name="Mishler D.B."/>
            <person name="Reski R."/>
            <person name="Grigoriev I."/>
            <person name="Quatrano R.S."/>
            <person name="Boore J.L."/>
        </authorList>
    </citation>
    <scope>NUCLEOTIDE SEQUENCE [LARGE SCALE GENOMIC DNA]</scope>
    <source>
        <strain evidence="3 4">cv. Gransden 2004</strain>
    </source>
</reference>
<accession>A0A2K1IB25</accession>
<feature type="coiled-coil region" evidence="1">
    <location>
        <begin position="248"/>
        <end position="334"/>
    </location>
</feature>
<evidence type="ECO:0000313" key="4">
    <source>
        <dbReference type="Proteomes" id="UP000006727"/>
    </source>
</evidence>
<dbReference type="PANTHER" id="PTHR14240:SF1">
    <property type="entry name" value="PROTEIN FANTOM-RELATED"/>
    <property type="match status" value="1"/>
</dbReference>
<dbReference type="KEGG" id="ppp:112278429"/>
<dbReference type="GeneID" id="112278429"/>
<keyword evidence="4" id="KW-1185">Reference proteome</keyword>
<dbReference type="EMBL" id="ABEU02000027">
    <property type="protein sequence ID" value="PNR26467.1"/>
    <property type="molecule type" value="Genomic_DNA"/>
</dbReference>
<dbReference type="OrthoDB" id="10474018at2759"/>
<dbReference type="RefSeq" id="XP_024367680.1">
    <property type="nucleotide sequence ID" value="XM_024511912.2"/>
</dbReference>